<dbReference type="EMBL" id="JAENGY010000556">
    <property type="protein sequence ID" value="KAG6960450.1"/>
    <property type="molecule type" value="Genomic_DNA"/>
</dbReference>
<name>A0A8J5MFX2_9STRA</name>
<organism evidence="1 2">
    <name type="scientific">Phytophthora aleatoria</name>
    <dbReference type="NCBI Taxonomy" id="2496075"/>
    <lineage>
        <taxon>Eukaryota</taxon>
        <taxon>Sar</taxon>
        <taxon>Stramenopiles</taxon>
        <taxon>Oomycota</taxon>
        <taxon>Peronosporomycetes</taxon>
        <taxon>Peronosporales</taxon>
        <taxon>Peronosporaceae</taxon>
        <taxon>Phytophthora</taxon>
    </lineage>
</organism>
<evidence type="ECO:0000313" key="2">
    <source>
        <dbReference type="Proteomes" id="UP000709295"/>
    </source>
</evidence>
<dbReference type="InterPro" id="IPR052050">
    <property type="entry name" value="SecEffector_AnkRepeat"/>
</dbReference>
<dbReference type="AlphaFoldDB" id="A0A8J5MFX2"/>
<sequence length="81" mass="9316">MRLLQFAGSEDSEAVKWSHVHHSDQFAPQVMDRAGGNGRLHIIQWLHENRGEGCTTYAMDGHLNVVLYLLEHKKEGFQVMR</sequence>
<gene>
    <name evidence="1" type="ORF">JG688_00009578</name>
</gene>
<dbReference type="Proteomes" id="UP000709295">
    <property type="component" value="Unassembled WGS sequence"/>
</dbReference>
<evidence type="ECO:0000313" key="1">
    <source>
        <dbReference type="EMBL" id="KAG6960450.1"/>
    </source>
</evidence>
<protein>
    <submittedName>
        <fullName evidence="1">Uncharacterized protein</fullName>
    </submittedName>
</protein>
<reference evidence="1" key="1">
    <citation type="submission" date="2021-01" db="EMBL/GenBank/DDBJ databases">
        <title>Phytophthora aleatoria, a newly-described species from Pinus radiata is distinct from Phytophthora cactorum isolates based on comparative genomics.</title>
        <authorList>
            <person name="Mcdougal R."/>
            <person name="Panda P."/>
            <person name="Williams N."/>
            <person name="Studholme D.J."/>
        </authorList>
    </citation>
    <scope>NUCLEOTIDE SEQUENCE</scope>
    <source>
        <strain evidence="1">NZFS 4037</strain>
    </source>
</reference>
<comment type="caution">
    <text evidence="1">The sequence shown here is derived from an EMBL/GenBank/DDBJ whole genome shotgun (WGS) entry which is preliminary data.</text>
</comment>
<keyword evidence="2" id="KW-1185">Reference proteome</keyword>
<dbReference type="PANTHER" id="PTHR46586:SF3">
    <property type="entry name" value="ANKYRIN REPEAT-CONTAINING PROTEIN"/>
    <property type="match status" value="1"/>
</dbReference>
<dbReference type="PANTHER" id="PTHR46586">
    <property type="entry name" value="ANKYRIN REPEAT-CONTAINING PROTEIN"/>
    <property type="match status" value="1"/>
</dbReference>
<proteinExistence type="predicted"/>
<accession>A0A8J5MFX2</accession>